<proteinExistence type="predicted"/>
<accession>A0AAV0NT38</accession>
<gene>
    <name evidence="1" type="ORF">LITE_LOCUS34965</name>
</gene>
<name>A0AAV0NT38_9ROSI</name>
<evidence type="ECO:0000313" key="2">
    <source>
        <dbReference type="Proteomes" id="UP001154282"/>
    </source>
</evidence>
<dbReference type="EMBL" id="CAMGYJ010000008">
    <property type="protein sequence ID" value="CAI0461520.1"/>
    <property type="molecule type" value="Genomic_DNA"/>
</dbReference>
<reference evidence="1" key="1">
    <citation type="submission" date="2022-08" db="EMBL/GenBank/DDBJ databases">
        <authorList>
            <person name="Gutierrez-Valencia J."/>
        </authorList>
    </citation>
    <scope>NUCLEOTIDE SEQUENCE</scope>
</reference>
<comment type="caution">
    <text evidence="1">The sequence shown here is derived from an EMBL/GenBank/DDBJ whole genome shotgun (WGS) entry which is preliminary data.</text>
</comment>
<keyword evidence="2" id="KW-1185">Reference proteome</keyword>
<evidence type="ECO:0000313" key="1">
    <source>
        <dbReference type="EMBL" id="CAI0461520.1"/>
    </source>
</evidence>
<dbReference type="Proteomes" id="UP001154282">
    <property type="component" value="Unassembled WGS sequence"/>
</dbReference>
<dbReference type="AlphaFoldDB" id="A0AAV0NT38"/>
<organism evidence="1 2">
    <name type="scientific">Linum tenue</name>
    <dbReference type="NCBI Taxonomy" id="586396"/>
    <lineage>
        <taxon>Eukaryota</taxon>
        <taxon>Viridiplantae</taxon>
        <taxon>Streptophyta</taxon>
        <taxon>Embryophyta</taxon>
        <taxon>Tracheophyta</taxon>
        <taxon>Spermatophyta</taxon>
        <taxon>Magnoliopsida</taxon>
        <taxon>eudicotyledons</taxon>
        <taxon>Gunneridae</taxon>
        <taxon>Pentapetalae</taxon>
        <taxon>rosids</taxon>
        <taxon>fabids</taxon>
        <taxon>Malpighiales</taxon>
        <taxon>Linaceae</taxon>
        <taxon>Linum</taxon>
    </lineage>
</organism>
<sequence>MESYNPHREIVHRHVFIDVVFRLEDRELIIETLDYPGKHGPRQELLRRIENNHTYPPQSHTTIKKLVLLNSPSCVLKQACLVLERLSRRDEDQR</sequence>
<protein>
    <submittedName>
        <fullName evidence="1">Uncharacterized protein</fullName>
    </submittedName>
</protein>